<dbReference type="Pfam" id="PF05011">
    <property type="entry name" value="DBR1"/>
    <property type="match status" value="1"/>
</dbReference>
<name>A0A319DHU8_9EURO</name>
<dbReference type="EMBL" id="KZ825835">
    <property type="protein sequence ID" value="PYH96594.1"/>
    <property type="molecule type" value="Genomic_DNA"/>
</dbReference>
<keyword evidence="12" id="KW-0539">Nucleus</keyword>
<dbReference type="InterPro" id="IPR041816">
    <property type="entry name" value="Dbr1_N"/>
</dbReference>
<feature type="domain" description="Lariat debranching enzyme C-terminal" evidence="14">
    <location>
        <begin position="524"/>
        <end position="672"/>
    </location>
</feature>
<evidence type="ECO:0000256" key="7">
    <source>
        <dbReference type="ARBA" id="ARBA00022723"/>
    </source>
</evidence>
<comment type="cofactor">
    <cofactor evidence="1">
        <name>Mn(2+)</name>
        <dbReference type="ChEBI" id="CHEBI:29035"/>
    </cofactor>
</comment>
<dbReference type="VEuPathDB" id="FungiDB:BO71DRAFT_320309"/>
<evidence type="ECO:0000256" key="11">
    <source>
        <dbReference type="ARBA" id="ARBA00023211"/>
    </source>
</evidence>
<feature type="region of interest" description="Disordered" evidence="13">
    <location>
        <begin position="414"/>
        <end position="435"/>
    </location>
</feature>
<evidence type="ECO:0000256" key="3">
    <source>
        <dbReference type="ARBA" id="ARBA00001954"/>
    </source>
</evidence>
<keyword evidence="10" id="KW-0408">Iron</keyword>
<dbReference type="CDD" id="cd00844">
    <property type="entry name" value="MPP_Dbr1_N"/>
    <property type="match status" value="1"/>
</dbReference>
<feature type="compositionally biased region" description="Polar residues" evidence="13">
    <location>
        <begin position="474"/>
        <end position="487"/>
    </location>
</feature>
<feature type="compositionally biased region" description="Polar residues" evidence="13">
    <location>
        <begin position="298"/>
        <end position="311"/>
    </location>
</feature>
<dbReference type="InterPro" id="IPR004843">
    <property type="entry name" value="Calcineurin-like_PHP"/>
</dbReference>
<accession>A0A319DHU8</accession>
<keyword evidence="6" id="KW-0507">mRNA processing</keyword>
<keyword evidence="9" id="KW-0862">Zinc</keyword>
<comment type="subcellular location">
    <subcellularLocation>
        <location evidence="4">Nucleus</location>
    </subcellularLocation>
</comment>
<evidence type="ECO:0000256" key="13">
    <source>
        <dbReference type="SAM" id="MobiDB-lite"/>
    </source>
</evidence>
<keyword evidence="8" id="KW-0378">Hydrolase</keyword>
<dbReference type="AlphaFoldDB" id="A0A319DHU8"/>
<dbReference type="OrthoDB" id="407609at2759"/>
<dbReference type="STRING" id="1448320.A0A319DHU8"/>
<reference evidence="15 16" key="1">
    <citation type="submission" date="2018-02" db="EMBL/GenBank/DDBJ databases">
        <title>The genomes of Aspergillus section Nigri reveals drivers in fungal speciation.</title>
        <authorList>
            <consortium name="DOE Joint Genome Institute"/>
            <person name="Vesth T.C."/>
            <person name="Nybo J."/>
            <person name="Theobald S."/>
            <person name="Brandl J."/>
            <person name="Frisvad J.C."/>
            <person name="Nielsen K.F."/>
            <person name="Lyhne E.K."/>
            <person name="Kogle M.E."/>
            <person name="Kuo A."/>
            <person name="Riley R."/>
            <person name="Clum A."/>
            <person name="Nolan M."/>
            <person name="Lipzen A."/>
            <person name="Salamov A."/>
            <person name="Henrissat B."/>
            <person name="Wiebenga A."/>
            <person name="De vries R.P."/>
            <person name="Grigoriev I.V."/>
            <person name="Mortensen U.H."/>
            <person name="Andersen M.R."/>
            <person name="Baker S.E."/>
        </authorList>
    </citation>
    <scope>NUCLEOTIDE SEQUENCE [LARGE SCALE GENOMIC DNA]</scope>
    <source>
        <strain evidence="15 16">CBS 707.79</strain>
    </source>
</reference>
<proteinExistence type="inferred from homology"/>
<comment type="similarity">
    <text evidence="5">Belongs to the lariat debranching enzyme family.</text>
</comment>
<evidence type="ECO:0000256" key="1">
    <source>
        <dbReference type="ARBA" id="ARBA00001936"/>
    </source>
</evidence>
<dbReference type="SMART" id="SM01124">
    <property type="entry name" value="DBR1"/>
    <property type="match status" value="1"/>
</dbReference>
<feature type="region of interest" description="Disordered" evidence="13">
    <location>
        <begin position="465"/>
        <end position="518"/>
    </location>
</feature>
<evidence type="ECO:0000256" key="9">
    <source>
        <dbReference type="ARBA" id="ARBA00022833"/>
    </source>
</evidence>
<comment type="cofactor">
    <cofactor evidence="2">
        <name>Zn(2+)</name>
        <dbReference type="ChEBI" id="CHEBI:29105"/>
    </cofactor>
</comment>
<dbReference type="Pfam" id="PF00149">
    <property type="entry name" value="Metallophos"/>
    <property type="match status" value="1"/>
</dbReference>
<evidence type="ECO:0000256" key="6">
    <source>
        <dbReference type="ARBA" id="ARBA00022664"/>
    </source>
</evidence>
<dbReference type="SUPFAM" id="SSF56300">
    <property type="entry name" value="Metallo-dependent phosphatases"/>
    <property type="match status" value="1"/>
</dbReference>
<dbReference type="PANTHER" id="PTHR12849">
    <property type="entry name" value="RNA LARIAT DEBRANCHING ENZYME"/>
    <property type="match status" value="1"/>
</dbReference>
<sequence length="725" mass="79916">MEIPAPNSASIRVALEGCGHGCLHDIYASVERTASLRGWNGVDLVIIGGDFQAVRNSNDLACMSVPNKYKEMGDFHEYYSGQRTAPYLTIFIGGNHEASNHLFELYYGGWVAPHIYYLGAANVIRCGPLRIAGMSGIWKGYDYRRPHFERLPYNRDDLQSIYHIRELDVRKLLQVGTQVDLGLSHDWPKQVEHSGDYETLFRTKRGFREDSENGKLGSMAAKHVLDRLRPAYWFSAHLHVKFAALIQHGDYVVPTHPAAKRQATAAPSDVNHPSKSMHPFGLDGSAITSFMFNEDDQSSGNPSSVGNTNAGMNGIIEDVSNPGEAHNPQLPTEAGRSAQTVFGNSVTGDTETRLSAWNNFHAVAAEEEAAANSRFLSEQAQSQQSSPPDIKHNLTWRQVDTNEDGCGRRVTSIEKDGAAEHNGNKKLKTQHEPEVVKNSDEIDLDFDSDSDDGVSIKIQPVVETSKPAVAAPTKPTTNVPPSSTGNVHATLPPSGTGVSDDLRNQLPASFARPQPDPYPVNGPLPEAISNKTTSFLALDKCLPNRDFLQLVEFHAVSDQEGVQSERPYRLQYDKEWLAITRTFANDLHLGDPVAKASADKGDSAYKPLIVEEEKWVEENVVKPGKLFVPENFTQTAPVYDASVPMTTEEQPMEFTNPQTTQFCELIGIENKFHLSDEERQARMASGPRLVESRGHNRPPRRGGFGFGRGRGRGGGGRGRGRGNRR</sequence>
<evidence type="ECO:0000256" key="10">
    <source>
        <dbReference type="ARBA" id="ARBA00023004"/>
    </source>
</evidence>
<dbReference type="GO" id="GO:0008419">
    <property type="term" value="F:RNA lariat debranching enzyme activity"/>
    <property type="evidence" value="ECO:0007669"/>
    <property type="project" value="TreeGrafter"/>
</dbReference>
<feature type="compositionally biased region" description="Gly residues" evidence="13">
    <location>
        <begin position="702"/>
        <end position="717"/>
    </location>
</feature>
<evidence type="ECO:0000313" key="16">
    <source>
        <dbReference type="Proteomes" id="UP000247810"/>
    </source>
</evidence>
<dbReference type="InterPro" id="IPR029052">
    <property type="entry name" value="Metallo-depent_PP-like"/>
</dbReference>
<keyword evidence="7" id="KW-0479">Metal-binding</keyword>
<evidence type="ECO:0000313" key="15">
    <source>
        <dbReference type="EMBL" id="PYH96594.1"/>
    </source>
</evidence>
<keyword evidence="11" id="KW-0464">Manganese</keyword>
<evidence type="ECO:0000256" key="8">
    <source>
        <dbReference type="ARBA" id="ARBA00022801"/>
    </source>
</evidence>
<dbReference type="GO" id="GO:0005634">
    <property type="term" value="C:nucleus"/>
    <property type="evidence" value="ECO:0007669"/>
    <property type="project" value="UniProtKB-SubCell"/>
</dbReference>
<dbReference type="GO" id="GO:0046872">
    <property type="term" value="F:metal ion binding"/>
    <property type="evidence" value="ECO:0007669"/>
    <property type="project" value="UniProtKB-KW"/>
</dbReference>
<evidence type="ECO:0000256" key="5">
    <source>
        <dbReference type="ARBA" id="ARBA00006045"/>
    </source>
</evidence>
<comment type="cofactor">
    <cofactor evidence="3">
        <name>Fe(2+)</name>
        <dbReference type="ChEBI" id="CHEBI:29033"/>
    </cofactor>
</comment>
<evidence type="ECO:0000256" key="2">
    <source>
        <dbReference type="ARBA" id="ARBA00001947"/>
    </source>
</evidence>
<keyword evidence="16" id="KW-1185">Reference proteome</keyword>
<dbReference type="GO" id="GO:0000398">
    <property type="term" value="P:mRNA splicing, via spliceosome"/>
    <property type="evidence" value="ECO:0007669"/>
    <property type="project" value="TreeGrafter"/>
</dbReference>
<evidence type="ECO:0000256" key="4">
    <source>
        <dbReference type="ARBA" id="ARBA00004123"/>
    </source>
</evidence>
<feature type="region of interest" description="Disordered" evidence="13">
    <location>
        <begin position="292"/>
        <end position="335"/>
    </location>
</feature>
<protein>
    <submittedName>
        <fullName evidence="15">DBR1-domain-containing protein</fullName>
    </submittedName>
</protein>
<dbReference type="PANTHER" id="PTHR12849:SF0">
    <property type="entry name" value="LARIAT DEBRANCHING ENZYME"/>
    <property type="match status" value="1"/>
</dbReference>
<evidence type="ECO:0000259" key="14">
    <source>
        <dbReference type="SMART" id="SM01124"/>
    </source>
</evidence>
<evidence type="ECO:0000256" key="12">
    <source>
        <dbReference type="ARBA" id="ARBA00023242"/>
    </source>
</evidence>
<dbReference type="Proteomes" id="UP000247810">
    <property type="component" value="Unassembled WGS sequence"/>
</dbReference>
<organism evidence="15 16">
    <name type="scientific">Aspergillus ellipticus CBS 707.79</name>
    <dbReference type="NCBI Taxonomy" id="1448320"/>
    <lineage>
        <taxon>Eukaryota</taxon>
        <taxon>Fungi</taxon>
        <taxon>Dikarya</taxon>
        <taxon>Ascomycota</taxon>
        <taxon>Pezizomycotina</taxon>
        <taxon>Eurotiomycetes</taxon>
        <taxon>Eurotiomycetidae</taxon>
        <taxon>Eurotiales</taxon>
        <taxon>Aspergillaceae</taxon>
        <taxon>Aspergillus</taxon>
        <taxon>Aspergillus subgen. Circumdati</taxon>
    </lineage>
</organism>
<gene>
    <name evidence="15" type="ORF">BO71DRAFT_320309</name>
</gene>
<dbReference type="InterPro" id="IPR007708">
    <property type="entry name" value="DBR1_C"/>
</dbReference>
<feature type="region of interest" description="Disordered" evidence="13">
    <location>
        <begin position="678"/>
        <end position="725"/>
    </location>
</feature>